<dbReference type="EMBL" id="WNKT01000002">
    <property type="protein sequence ID" value="MTW19892.1"/>
    <property type="molecule type" value="Genomic_DNA"/>
</dbReference>
<sequence>MSSAADSAAQRAATPARTTLGQQIQLQRAFSRSINLARDCETLDPIHHYQPTSRALDALGQILPGLTSEASQRALALIGPYGAGKSAFALFLGALLGARDSTARHVAHSILKRADAELAEGLHSRVSAPRGFLRVQINGLPDSLSRQLLLALAASVEREDLSEKLVKRLQAAARAGAPMDQILNRIGEIQTAWAESGGAGVLIEIDELGKFLEYESHHPQQREIHLLQLLAERAAEAHTAPLYLLVMLHQAFEHYGNRLGSRLRDEWQKVQGRFGAIAFLEPAEQSLRLVAAALERTEPLSPEVQARLAADLDALAQTHALPLGLEPDAARALFERAYPLHPLALLILPILCQKVAQNERTLFSYLASTEACGLRQRLDQLVMGDWIGPWELYDYFILNQAGGFSDPITYHRWVEVVTALERFAPGDADSEAEVEAARRLLKTIGLLNLIGAQRGLKASRPVLDSVFGAATPALIARLEASSVIHFRRFAQEYRVWQGSDFDLRGALQQALAEQSGLSLADTLNTLAPLRPIVARRASIETGTLRTYTPAFTARDRWPPQPLDTGDARLWFYLAEPDEQPDLADAPELDVVAVCPFTERLRELVGEWLALRDLPRQQAALHQDPVAQREHQTWLANAESEAIGLIQTLIEEPEALSWSFGGMPSPVHDRRDLQRQLSEWIDDAYHQAPLIRNELINRERPSTSAATGRKRLLVAMLNAADQPELGIEKDPAEKSLYLSLLKQSGLHRREDGEYGFFAPPGDDNGRCRLRPLWDAISDTLGADGARQVPVPELYTRLQGPPFGVRLGVLPILLIAYLLAHRRETALYQEGVFCDTLTLEQAELLCRRPALFALERYDLQGLRGELFEQYLESIIGRLGREASLLDIVRPLVRFIAQLPDYSQQGGGMSEEARQLARIFRQAKRPGALLFEDLPRVCGVSPEVFATQEAGVVETVIQRLIVLLRELRDAYPGLLDDWRQRLGRALLDVADRETLDVATLRQGLAERYHGLERYAPELSPVGAFARRLADTGFRSDEAWLESVMTLLGGAPANKWRESNRLQAEARLAEFAEQLRDLRRLRDALPEARANQEAVLLKRVDPQRGEVSHVLALSSAERQAAAKRAAEIAAGLAGLDETQRLAVVAALLEHCGRQKPPDVPCDPC</sequence>
<dbReference type="AlphaFoldDB" id="A0A6N8E6P5"/>
<organism evidence="1 2">
    <name type="scientific">Allochromatium palmeri</name>
    <dbReference type="NCBI Taxonomy" id="231048"/>
    <lineage>
        <taxon>Bacteria</taxon>
        <taxon>Pseudomonadati</taxon>
        <taxon>Pseudomonadota</taxon>
        <taxon>Gammaproteobacteria</taxon>
        <taxon>Chromatiales</taxon>
        <taxon>Chromatiaceae</taxon>
        <taxon>Allochromatium</taxon>
    </lineage>
</organism>
<protein>
    <recommendedName>
        <fullName evidence="3">ATP-binding protein</fullName>
    </recommendedName>
</protein>
<comment type="caution">
    <text evidence="1">The sequence shown here is derived from an EMBL/GenBank/DDBJ whole genome shotgun (WGS) entry which is preliminary data.</text>
</comment>
<gene>
    <name evidence="1" type="ORF">GJ668_02155</name>
</gene>
<dbReference type="OrthoDB" id="856045at2"/>
<keyword evidence="2" id="KW-1185">Reference proteome</keyword>
<accession>A0A6N8E6P5</accession>
<evidence type="ECO:0008006" key="3">
    <source>
        <dbReference type="Google" id="ProtNLM"/>
    </source>
</evidence>
<proteinExistence type="predicted"/>
<reference evidence="1 2" key="1">
    <citation type="submission" date="2019-11" db="EMBL/GenBank/DDBJ databases">
        <title>Whole-genome sequence of the anaerobic purple sulfur bacterium Allochromatium palmeri DSM 15591.</title>
        <authorList>
            <person name="Kyndt J.A."/>
            <person name="Meyer T.E."/>
        </authorList>
    </citation>
    <scope>NUCLEOTIDE SEQUENCE [LARGE SCALE GENOMIC DNA]</scope>
    <source>
        <strain evidence="1 2">DSM 15591</strain>
    </source>
</reference>
<evidence type="ECO:0000313" key="2">
    <source>
        <dbReference type="Proteomes" id="UP000434044"/>
    </source>
</evidence>
<dbReference type="Proteomes" id="UP000434044">
    <property type="component" value="Unassembled WGS sequence"/>
</dbReference>
<name>A0A6N8E6P5_9GAMM</name>
<evidence type="ECO:0000313" key="1">
    <source>
        <dbReference type="EMBL" id="MTW19892.1"/>
    </source>
</evidence>